<accession>A0AAD9PIA8</accession>
<name>A0AAD9PIA8_9APIC</name>
<feature type="transmembrane region" description="Helical" evidence="1">
    <location>
        <begin position="229"/>
        <end position="249"/>
    </location>
</feature>
<feature type="transmembrane region" description="Helical" evidence="1">
    <location>
        <begin position="429"/>
        <end position="447"/>
    </location>
</feature>
<feature type="transmembrane region" description="Helical" evidence="1">
    <location>
        <begin position="541"/>
        <end position="562"/>
    </location>
</feature>
<feature type="transmembrane region" description="Helical" evidence="1">
    <location>
        <begin position="373"/>
        <end position="396"/>
    </location>
</feature>
<sequence length="703" mass="77331">MSDGLEKCAMFLIGFNILQMMNVYLVGSEFALKRFEVSSSKVSVFIASVQSVRSLATLLALVVGVILLLIGDNFLSKDYRKYWNQAGAILSAFLLTFFAFLQLICFCSSHGHQYVVHYYWLHVASGLCVGLIQMYGFKIFGGEASYYSLGNQLIGCFASALHFTLKKVLNSFQLDINFWLIAIHLFVVFLVAFLGFLVFSAAVLLKDQKNGSGSSGSSSSPQTTEDAGYAVWGVLFVQSGLVFFIGFAFQEDLLFQEGFGITAGLLILAGFVNLIVFTVAILLPANSSSDSVLVALLFPTILAFVSGLLILSGFLYWGVIMFCVGFVIFVVVTYVVLLQSDSSAAIWGVVMFPTILAFVSGLLILYGFMFWGVIMFLVSVVLFIIFLMAAVVGFPSDPSKALGAWALLLIFAVLVFLTILLFQAGHGTVAGLLFLVGIVTVVFTSASSGVSKNPPSFDKFKLGVQGAWAPIVMAVLGLAFLYVIYPVIGPILTVESSKHHTILIWCLLLEATSGITVYLWLEKDTNIKKGKWHSESGYHYYFFLWLFFIPYFYFGMTLLWALHHPNANFAKTIKFGVWGGVMSCVYYFSAKIISNIGYGCVHGHAKEGVGESDETAKKTIAGYVSTLNVFLANLFLVLFTFLGNAHLSNFFMYTGKLAEGHVFPTSSMNGFRSCWFWFSCASSGAWKNFISLFSLDIKEMLLS</sequence>
<feature type="transmembrane region" description="Helical" evidence="1">
    <location>
        <begin position="402"/>
        <end position="422"/>
    </location>
</feature>
<gene>
    <name evidence="2" type="ORF">BdWA1_003351</name>
</gene>
<evidence type="ECO:0000256" key="1">
    <source>
        <dbReference type="SAM" id="Phobius"/>
    </source>
</evidence>
<keyword evidence="1" id="KW-1133">Transmembrane helix</keyword>
<comment type="caution">
    <text evidence="2">The sequence shown here is derived from an EMBL/GenBank/DDBJ whole genome shotgun (WGS) entry which is preliminary data.</text>
</comment>
<evidence type="ECO:0000313" key="3">
    <source>
        <dbReference type="Proteomes" id="UP001214638"/>
    </source>
</evidence>
<keyword evidence="1" id="KW-0812">Transmembrane</keyword>
<feature type="transmembrane region" description="Helical" evidence="1">
    <location>
        <begin position="620"/>
        <end position="642"/>
    </location>
</feature>
<feature type="transmembrane region" description="Helical" evidence="1">
    <location>
        <begin position="118"/>
        <end position="140"/>
    </location>
</feature>
<organism evidence="2 3">
    <name type="scientific">Babesia duncani</name>
    <dbReference type="NCBI Taxonomy" id="323732"/>
    <lineage>
        <taxon>Eukaryota</taxon>
        <taxon>Sar</taxon>
        <taxon>Alveolata</taxon>
        <taxon>Apicomplexa</taxon>
        <taxon>Aconoidasida</taxon>
        <taxon>Piroplasmida</taxon>
        <taxon>Babesiidae</taxon>
        <taxon>Babesia</taxon>
    </lineage>
</organism>
<feature type="transmembrane region" description="Helical" evidence="1">
    <location>
        <begin position="500"/>
        <end position="521"/>
    </location>
</feature>
<feature type="transmembrane region" description="Helical" evidence="1">
    <location>
        <begin position="467"/>
        <end position="488"/>
    </location>
</feature>
<dbReference type="EMBL" id="JALLKP010000005">
    <property type="protein sequence ID" value="KAK2195051.1"/>
    <property type="molecule type" value="Genomic_DNA"/>
</dbReference>
<dbReference type="KEGG" id="bdw:94337648"/>
<feature type="transmembrane region" description="Helical" evidence="1">
    <location>
        <begin position="344"/>
        <end position="366"/>
    </location>
</feature>
<feature type="transmembrane region" description="Helical" evidence="1">
    <location>
        <begin position="12"/>
        <end position="32"/>
    </location>
</feature>
<dbReference type="GeneID" id="94337648"/>
<feature type="transmembrane region" description="Helical" evidence="1">
    <location>
        <begin position="291"/>
        <end position="311"/>
    </location>
</feature>
<feature type="transmembrane region" description="Helical" evidence="1">
    <location>
        <begin position="44"/>
        <end position="70"/>
    </location>
</feature>
<keyword evidence="3" id="KW-1185">Reference proteome</keyword>
<feature type="transmembrane region" description="Helical" evidence="1">
    <location>
        <begin position="82"/>
        <end position="106"/>
    </location>
</feature>
<proteinExistence type="predicted"/>
<dbReference type="AlphaFoldDB" id="A0AAD9PIA8"/>
<evidence type="ECO:0000313" key="2">
    <source>
        <dbReference type="EMBL" id="KAK2195051.1"/>
    </source>
</evidence>
<keyword evidence="1" id="KW-0472">Membrane</keyword>
<reference evidence="2" key="1">
    <citation type="journal article" date="2023" name="Nat. Microbiol.">
        <title>Babesia duncani multi-omics identifies virulence factors and drug targets.</title>
        <authorList>
            <person name="Singh P."/>
            <person name="Lonardi S."/>
            <person name="Liang Q."/>
            <person name="Vydyam P."/>
            <person name="Khabirova E."/>
            <person name="Fang T."/>
            <person name="Gihaz S."/>
            <person name="Thekkiniath J."/>
            <person name="Munshi M."/>
            <person name="Abel S."/>
            <person name="Ciampossin L."/>
            <person name="Batugedara G."/>
            <person name="Gupta M."/>
            <person name="Lu X.M."/>
            <person name="Lenz T."/>
            <person name="Chakravarty S."/>
            <person name="Cornillot E."/>
            <person name="Hu Y."/>
            <person name="Ma W."/>
            <person name="Gonzalez L.M."/>
            <person name="Sanchez S."/>
            <person name="Estrada K."/>
            <person name="Sanchez-Flores A."/>
            <person name="Montero E."/>
            <person name="Harb O.S."/>
            <person name="Le Roch K.G."/>
            <person name="Mamoun C.B."/>
        </authorList>
    </citation>
    <scope>NUCLEOTIDE SEQUENCE</scope>
    <source>
        <strain evidence="2">WA1</strain>
    </source>
</reference>
<feature type="transmembrane region" description="Helical" evidence="1">
    <location>
        <begin position="261"/>
        <end position="285"/>
    </location>
</feature>
<dbReference type="RefSeq" id="XP_067801894.1">
    <property type="nucleotide sequence ID" value="XM_067948363.1"/>
</dbReference>
<protein>
    <submittedName>
        <fullName evidence="2">Uncharacterized protein</fullName>
    </submittedName>
</protein>
<feature type="transmembrane region" description="Helical" evidence="1">
    <location>
        <begin position="177"/>
        <end position="205"/>
    </location>
</feature>
<feature type="transmembrane region" description="Helical" evidence="1">
    <location>
        <begin position="318"/>
        <end position="338"/>
    </location>
</feature>
<dbReference type="Proteomes" id="UP001214638">
    <property type="component" value="Unassembled WGS sequence"/>
</dbReference>